<evidence type="ECO:0000313" key="3">
    <source>
        <dbReference type="Proteomes" id="UP001500416"/>
    </source>
</evidence>
<evidence type="ECO:0000313" key="2">
    <source>
        <dbReference type="EMBL" id="GAA0261941.1"/>
    </source>
</evidence>
<gene>
    <name evidence="2" type="ORF">GCM10010492_73730</name>
</gene>
<keyword evidence="3" id="KW-1185">Reference proteome</keyword>
<dbReference type="InterPro" id="IPR012338">
    <property type="entry name" value="Beta-lactam/transpept-like"/>
</dbReference>
<dbReference type="RefSeq" id="WP_343939860.1">
    <property type="nucleotide sequence ID" value="NZ_BAAABU010000032.1"/>
</dbReference>
<dbReference type="PANTHER" id="PTHR43319">
    <property type="entry name" value="BETA-LACTAMASE-RELATED"/>
    <property type="match status" value="1"/>
</dbReference>
<reference evidence="3" key="1">
    <citation type="journal article" date="2019" name="Int. J. Syst. Evol. Microbiol.">
        <title>The Global Catalogue of Microorganisms (GCM) 10K type strain sequencing project: providing services to taxonomists for standard genome sequencing and annotation.</title>
        <authorList>
            <consortium name="The Broad Institute Genomics Platform"/>
            <consortium name="The Broad Institute Genome Sequencing Center for Infectious Disease"/>
            <person name="Wu L."/>
            <person name="Ma J."/>
        </authorList>
    </citation>
    <scope>NUCLEOTIDE SEQUENCE [LARGE SCALE GENOMIC DNA]</scope>
    <source>
        <strain evidence="3">JCM 3380</strain>
    </source>
</reference>
<keyword evidence="2" id="KW-0378">Hydrolase</keyword>
<organism evidence="2 3">
    <name type="scientific">Saccharothrix mutabilis subsp. mutabilis</name>
    <dbReference type="NCBI Taxonomy" id="66855"/>
    <lineage>
        <taxon>Bacteria</taxon>
        <taxon>Bacillati</taxon>
        <taxon>Actinomycetota</taxon>
        <taxon>Actinomycetes</taxon>
        <taxon>Pseudonocardiales</taxon>
        <taxon>Pseudonocardiaceae</taxon>
        <taxon>Saccharothrix</taxon>
    </lineage>
</organism>
<dbReference type="Gene3D" id="3.40.710.10">
    <property type="entry name" value="DD-peptidase/beta-lactamase superfamily"/>
    <property type="match status" value="1"/>
</dbReference>
<evidence type="ECO:0000259" key="1">
    <source>
        <dbReference type="Pfam" id="PF00144"/>
    </source>
</evidence>
<dbReference type="EMBL" id="BAAABU010000032">
    <property type="protein sequence ID" value="GAA0261941.1"/>
    <property type="molecule type" value="Genomic_DNA"/>
</dbReference>
<proteinExistence type="predicted"/>
<dbReference type="Pfam" id="PF00144">
    <property type="entry name" value="Beta-lactamase"/>
    <property type="match status" value="1"/>
</dbReference>
<accession>A0ABP3EFK0</accession>
<dbReference type="PANTHER" id="PTHR43319:SF3">
    <property type="entry name" value="BETA-LACTAMASE-RELATED DOMAIN-CONTAINING PROTEIN"/>
    <property type="match status" value="1"/>
</dbReference>
<dbReference type="Proteomes" id="UP001500416">
    <property type="component" value="Unassembled WGS sequence"/>
</dbReference>
<sequence length="394" mass="41939">MTVQGFCGPGFEDVRAEFERNFAERGEVGASVHVTVDGESVVDLWGGDAGGRPWTEETVTHVWSCTKGATALCAHILASRGELDLDAPVTRYWPEFGQNGKEHTLVRHLLGHQAGLAAVREPLPRDAMYDWALMTDVLARQEPFWEPGTAHGYHALTFGHLVDEVVRRVTGLTLAEFFEKEVSGPLGLDFWLTLPEDLEPLVAPTVPPTPGGTASPFSVAATTQPQSMQALMLMNNGGYLIASNSREAHAAQFGAVGGMSNARGLAQMYRPLALGGSYNGVDLVSEEQIAVMSAVTSAGHDRMLLAPTRFSLGFLKANNSPAQEGDSVGLSEDAFGHSGMGGSIGFAAPAARMSFGYAMNRQGAGVGLNGRGQSLVDAVYRALGYRRAGGGWFR</sequence>
<dbReference type="InterPro" id="IPR052907">
    <property type="entry name" value="Beta-lactamase/esterase"/>
</dbReference>
<feature type="domain" description="Beta-lactamase-related" evidence="1">
    <location>
        <begin position="18"/>
        <end position="364"/>
    </location>
</feature>
<protein>
    <submittedName>
        <fullName evidence="2">Serine hydrolase domain-containing protein</fullName>
    </submittedName>
</protein>
<dbReference type="SUPFAM" id="SSF56601">
    <property type="entry name" value="beta-lactamase/transpeptidase-like"/>
    <property type="match status" value="1"/>
</dbReference>
<comment type="caution">
    <text evidence="2">The sequence shown here is derived from an EMBL/GenBank/DDBJ whole genome shotgun (WGS) entry which is preliminary data.</text>
</comment>
<dbReference type="InterPro" id="IPR001466">
    <property type="entry name" value="Beta-lactam-related"/>
</dbReference>
<name>A0ABP3EFK0_9PSEU</name>
<dbReference type="GO" id="GO:0016787">
    <property type="term" value="F:hydrolase activity"/>
    <property type="evidence" value="ECO:0007669"/>
    <property type="project" value="UniProtKB-KW"/>
</dbReference>